<comment type="function">
    <text evidence="1 9">Catalyzes the transfer of a ribosyl phosphate group from 5-phosphoribose 1-diphosphate to orotate, leading to the formation of orotidine monophosphate (OMP).</text>
</comment>
<dbReference type="CDD" id="cd06223">
    <property type="entry name" value="PRTases_typeI"/>
    <property type="match status" value="1"/>
</dbReference>
<feature type="binding site" evidence="9">
    <location>
        <position position="137"/>
    </location>
    <ligand>
        <name>orotate</name>
        <dbReference type="ChEBI" id="CHEBI:30839"/>
    </ligand>
</feature>
<dbReference type="InterPro" id="IPR000836">
    <property type="entry name" value="PRTase_dom"/>
</dbReference>
<dbReference type="GO" id="GO:0005737">
    <property type="term" value="C:cytoplasm"/>
    <property type="evidence" value="ECO:0007669"/>
    <property type="project" value="TreeGrafter"/>
</dbReference>
<proteinExistence type="inferred from homology"/>
<dbReference type="PANTHER" id="PTHR46683:SF1">
    <property type="entry name" value="OROTATE PHOSPHORIBOSYLTRANSFERASE 1-RELATED"/>
    <property type="match status" value="1"/>
</dbReference>
<dbReference type="AlphaFoldDB" id="A0A4D6YKF2"/>
<dbReference type="Gene3D" id="3.40.50.2020">
    <property type="match status" value="1"/>
</dbReference>
<feature type="binding site" description="in other chain" evidence="9">
    <location>
        <begin position="80"/>
        <end position="81"/>
    </location>
    <ligand>
        <name>5-phospho-alpha-D-ribose 1-diphosphate</name>
        <dbReference type="ChEBI" id="CHEBI:58017"/>
        <note>ligand shared between dimeric partners</note>
    </ligand>
</feature>
<comment type="caution">
    <text evidence="9">Lacks conserved residue(s) required for the propagation of feature annotation.</text>
</comment>
<feature type="binding site" evidence="9">
    <location>
        <position position="167"/>
    </location>
    <ligand>
        <name>orotate</name>
        <dbReference type="ChEBI" id="CHEBI:30839"/>
    </ligand>
</feature>
<dbReference type="InterPro" id="IPR023031">
    <property type="entry name" value="OPRT"/>
</dbReference>
<dbReference type="UniPathway" id="UPA00070">
    <property type="reaction ID" value="UER00119"/>
</dbReference>
<evidence type="ECO:0000256" key="9">
    <source>
        <dbReference type="HAMAP-Rule" id="MF_01208"/>
    </source>
</evidence>
<protein>
    <recommendedName>
        <fullName evidence="5 9">Orotate phosphoribosyltransferase</fullName>
        <shortName evidence="9">OPRT</shortName>
        <shortName evidence="9">OPRTase</shortName>
        <ecNumber evidence="5 9">2.4.2.10</ecNumber>
    </recommendedName>
</protein>
<dbReference type="NCBIfam" id="TIGR00336">
    <property type="entry name" value="pyrE"/>
    <property type="match status" value="1"/>
</dbReference>
<name>A0A4D6YKF2_9GAMM</name>
<evidence type="ECO:0000256" key="1">
    <source>
        <dbReference type="ARBA" id="ARBA00003769"/>
    </source>
</evidence>
<dbReference type="EMBL" id="CP032999">
    <property type="protein sequence ID" value="QCI26158.1"/>
    <property type="molecule type" value="Genomic_DNA"/>
</dbReference>
<comment type="catalytic activity">
    <reaction evidence="9">
        <text>orotidine 5'-phosphate + diphosphate = orotate + 5-phospho-alpha-D-ribose 1-diphosphate</text>
        <dbReference type="Rhea" id="RHEA:10380"/>
        <dbReference type="ChEBI" id="CHEBI:30839"/>
        <dbReference type="ChEBI" id="CHEBI:33019"/>
        <dbReference type="ChEBI" id="CHEBI:57538"/>
        <dbReference type="ChEBI" id="CHEBI:58017"/>
        <dbReference type="EC" id="2.4.2.10"/>
    </reaction>
</comment>
<evidence type="ECO:0000313" key="11">
    <source>
        <dbReference type="EMBL" id="QCI26158.1"/>
    </source>
</evidence>
<keyword evidence="9" id="KW-0460">Magnesium</keyword>
<evidence type="ECO:0000256" key="8">
    <source>
        <dbReference type="ARBA" id="ARBA00022975"/>
    </source>
</evidence>
<evidence type="ECO:0000256" key="2">
    <source>
        <dbReference type="ARBA" id="ARBA00004889"/>
    </source>
</evidence>
<reference evidence="11 12" key="1">
    <citation type="submission" date="2018-10" db="EMBL/GenBank/DDBJ databases">
        <title>Comparative functional genomics of the obligate endosymbiont Buchnera aphidicola.</title>
        <authorList>
            <person name="Chong R.A."/>
        </authorList>
    </citation>
    <scope>NUCLEOTIDE SEQUENCE [LARGE SCALE GENOMIC DNA]</scope>
    <source>
        <strain evidence="11 12">Ska</strain>
    </source>
</reference>
<feature type="binding site" description="in other chain" evidence="9">
    <location>
        <begin position="133"/>
        <end position="141"/>
    </location>
    <ligand>
        <name>5-phospho-alpha-D-ribose 1-diphosphate</name>
        <dbReference type="ChEBI" id="CHEBI:58017"/>
        <note>ligand shared between dimeric partners</note>
    </ligand>
</feature>
<sequence>MHKKKQSHMKIQKEKFIQLIFIKQALQFGQFKLKSNRYSPYFFNSHCFYNGADILQIGEIYSDMIYASKVHIDVIFGPAYKGIPLATATVIALKNKYNLEVPYFFDRKEYKQYSDIGYIIGKKYNKKKIVIIDDVITSGKTIQKSNKIINILKNQNSISGIFFLFDREEFGTSNKYTAKKELQKKYNCPIISMISITDIIKYCTEHNIYPTDLSKIVKYYQQYKPSNKINT</sequence>
<dbReference type="GO" id="GO:0006207">
    <property type="term" value="P:'de novo' pyrimidine nucleobase biosynthetic process"/>
    <property type="evidence" value="ECO:0007669"/>
    <property type="project" value="TreeGrafter"/>
</dbReference>
<dbReference type="Pfam" id="PF00156">
    <property type="entry name" value="Pribosyltran"/>
    <property type="match status" value="1"/>
</dbReference>
<feature type="binding site" description="in other chain" evidence="9">
    <location>
        <position position="108"/>
    </location>
    <ligand>
        <name>5-phospho-alpha-D-ribose 1-diphosphate</name>
        <dbReference type="ChEBI" id="CHEBI:58017"/>
        <note>ligand shared between dimeric partners</note>
    </ligand>
</feature>
<evidence type="ECO:0000256" key="3">
    <source>
        <dbReference type="ARBA" id="ARBA00006340"/>
    </source>
</evidence>
<evidence type="ECO:0000313" key="12">
    <source>
        <dbReference type="Proteomes" id="UP000298685"/>
    </source>
</evidence>
<feature type="binding site" evidence="9">
    <location>
        <position position="107"/>
    </location>
    <ligand>
        <name>5-phospho-alpha-D-ribose 1-diphosphate</name>
        <dbReference type="ChEBI" id="CHEBI:58017"/>
        <note>ligand shared between dimeric partners</note>
    </ligand>
</feature>
<dbReference type="InterPro" id="IPR029057">
    <property type="entry name" value="PRTase-like"/>
</dbReference>
<dbReference type="GO" id="GO:0046132">
    <property type="term" value="P:pyrimidine ribonucleoside biosynthetic process"/>
    <property type="evidence" value="ECO:0007669"/>
    <property type="project" value="TreeGrafter"/>
</dbReference>
<accession>A0A4D6YKF2</accession>
<dbReference type="GO" id="GO:0004588">
    <property type="term" value="F:orotate phosphoribosyltransferase activity"/>
    <property type="evidence" value="ECO:0007669"/>
    <property type="project" value="UniProtKB-UniRule"/>
</dbReference>
<dbReference type="GO" id="GO:0044205">
    <property type="term" value="P:'de novo' UMP biosynthetic process"/>
    <property type="evidence" value="ECO:0007669"/>
    <property type="project" value="UniProtKB-UniRule"/>
</dbReference>
<organism evidence="11 12">
    <name type="scientific">Buchnera aphidicola</name>
    <name type="common">Sarucallis kahawaluokalani</name>
    <dbReference type="NCBI Taxonomy" id="1241878"/>
    <lineage>
        <taxon>Bacteria</taxon>
        <taxon>Pseudomonadati</taxon>
        <taxon>Pseudomonadota</taxon>
        <taxon>Gammaproteobacteria</taxon>
        <taxon>Enterobacterales</taxon>
        <taxon>Erwiniaceae</taxon>
        <taxon>Buchnera</taxon>
    </lineage>
</organism>
<dbReference type="Proteomes" id="UP000298685">
    <property type="component" value="Chromosome"/>
</dbReference>
<dbReference type="PANTHER" id="PTHR46683">
    <property type="entry name" value="OROTATE PHOSPHORIBOSYLTRANSFERASE 1-RELATED"/>
    <property type="match status" value="1"/>
</dbReference>
<comment type="similarity">
    <text evidence="3 9">Belongs to the purine/pyrimidine phosphoribosyltransferase family. PyrE subfamily.</text>
</comment>
<feature type="binding site" description="in other chain" evidence="9">
    <location>
        <position position="34"/>
    </location>
    <ligand>
        <name>5-phospho-alpha-D-ribose 1-diphosphate</name>
        <dbReference type="ChEBI" id="CHEBI:58017"/>
        <note>ligand shared between dimeric partners</note>
    </ligand>
</feature>
<evidence type="ECO:0000256" key="6">
    <source>
        <dbReference type="ARBA" id="ARBA00022676"/>
    </source>
</evidence>
<dbReference type="OrthoDB" id="9779060at2"/>
<feature type="binding site" evidence="9">
    <location>
        <begin position="42"/>
        <end position="43"/>
    </location>
    <ligand>
        <name>orotate</name>
        <dbReference type="ChEBI" id="CHEBI:30839"/>
    </ligand>
</feature>
<evidence type="ECO:0000256" key="7">
    <source>
        <dbReference type="ARBA" id="ARBA00022679"/>
    </source>
</evidence>
<evidence type="ECO:0000256" key="4">
    <source>
        <dbReference type="ARBA" id="ARBA00011738"/>
    </source>
</evidence>
<feature type="domain" description="Phosphoribosyltransferase" evidence="10">
    <location>
        <begin position="68"/>
        <end position="149"/>
    </location>
</feature>
<keyword evidence="6 9" id="KW-0328">Glycosyltransferase</keyword>
<feature type="binding site" evidence="9">
    <location>
        <position position="111"/>
    </location>
    <ligand>
        <name>5-phospho-alpha-D-ribose 1-diphosphate</name>
        <dbReference type="ChEBI" id="CHEBI:58017"/>
        <note>ligand shared between dimeric partners</note>
    </ligand>
</feature>
<dbReference type="RefSeq" id="WP_158350893.1">
    <property type="nucleotide sequence ID" value="NZ_CP032999.1"/>
</dbReference>
<comment type="pathway">
    <text evidence="2 9">Pyrimidine metabolism; UMP biosynthesis via de novo pathway; UMP from orotate: step 1/2.</text>
</comment>
<dbReference type="EC" id="2.4.2.10" evidence="5 9"/>
<gene>
    <name evidence="9 11" type="primary">pyrE</name>
    <name evidence="11" type="ORF">D9V78_01965</name>
</gene>
<comment type="subunit">
    <text evidence="4 9">Homodimer.</text>
</comment>
<keyword evidence="8 9" id="KW-0665">Pyrimidine biosynthesis</keyword>
<evidence type="ECO:0000259" key="10">
    <source>
        <dbReference type="Pfam" id="PF00156"/>
    </source>
</evidence>
<dbReference type="SUPFAM" id="SSF53271">
    <property type="entry name" value="PRTase-like"/>
    <property type="match status" value="1"/>
</dbReference>
<dbReference type="GO" id="GO:0000287">
    <property type="term" value="F:magnesium ion binding"/>
    <property type="evidence" value="ECO:0007669"/>
    <property type="project" value="UniProtKB-UniRule"/>
</dbReference>
<comment type="cofactor">
    <cofactor evidence="9">
        <name>Mg(2+)</name>
        <dbReference type="ChEBI" id="CHEBI:18420"/>
    </cofactor>
</comment>
<evidence type="ECO:0000256" key="5">
    <source>
        <dbReference type="ARBA" id="ARBA00011971"/>
    </source>
</evidence>
<keyword evidence="7 9" id="KW-0808">Transferase</keyword>
<dbReference type="InterPro" id="IPR004467">
    <property type="entry name" value="Or_phspho_trans_dom"/>
</dbReference>
<dbReference type="HAMAP" id="MF_01208">
    <property type="entry name" value="PyrE"/>
    <property type="match status" value="1"/>
</dbReference>